<sequence length="83" mass="9607">MVEQEFYGRQRSYHAWIDLHTHSDYQCMLPESFTVVCVPQPNPNLTDVQILRNAAFHHLPICTDADKGHVQMRDLSLEIVDAL</sequence>
<accession>A0ABR1J344</accession>
<dbReference type="Proteomes" id="UP001498398">
    <property type="component" value="Unassembled WGS sequence"/>
</dbReference>
<protein>
    <submittedName>
        <fullName evidence="1">Uncharacterized protein</fullName>
    </submittedName>
</protein>
<organism evidence="1 2">
    <name type="scientific">Marasmiellus scandens</name>
    <dbReference type="NCBI Taxonomy" id="2682957"/>
    <lineage>
        <taxon>Eukaryota</taxon>
        <taxon>Fungi</taxon>
        <taxon>Dikarya</taxon>
        <taxon>Basidiomycota</taxon>
        <taxon>Agaricomycotina</taxon>
        <taxon>Agaricomycetes</taxon>
        <taxon>Agaricomycetidae</taxon>
        <taxon>Agaricales</taxon>
        <taxon>Marasmiineae</taxon>
        <taxon>Omphalotaceae</taxon>
        <taxon>Marasmiellus</taxon>
    </lineage>
</organism>
<gene>
    <name evidence="1" type="ORF">VKT23_014442</name>
</gene>
<evidence type="ECO:0000313" key="1">
    <source>
        <dbReference type="EMBL" id="KAK7446746.1"/>
    </source>
</evidence>
<name>A0ABR1J344_9AGAR</name>
<reference evidence="1 2" key="1">
    <citation type="submission" date="2024-01" db="EMBL/GenBank/DDBJ databases">
        <title>A draft genome for the cacao thread blight pathogen Marasmiellus scandens.</title>
        <authorList>
            <person name="Baruah I.K."/>
            <person name="Leung J."/>
            <person name="Bukari Y."/>
            <person name="Amoako-Attah I."/>
            <person name="Meinhardt L.W."/>
            <person name="Bailey B.A."/>
            <person name="Cohen S.P."/>
        </authorList>
    </citation>
    <scope>NUCLEOTIDE SEQUENCE [LARGE SCALE GENOMIC DNA]</scope>
    <source>
        <strain evidence="1 2">GH-19</strain>
    </source>
</reference>
<dbReference type="EMBL" id="JBANRG010000043">
    <property type="protein sequence ID" value="KAK7446746.1"/>
    <property type="molecule type" value="Genomic_DNA"/>
</dbReference>
<proteinExistence type="predicted"/>
<keyword evidence="2" id="KW-1185">Reference proteome</keyword>
<comment type="caution">
    <text evidence="1">The sequence shown here is derived from an EMBL/GenBank/DDBJ whole genome shotgun (WGS) entry which is preliminary data.</text>
</comment>
<dbReference type="Gene3D" id="3.40.140.10">
    <property type="entry name" value="Cytidine Deaminase, domain 2"/>
    <property type="match status" value="1"/>
</dbReference>
<evidence type="ECO:0000313" key="2">
    <source>
        <dbReference type="Proteomes" id="UP001498398"/>
    </source>
</evidence>